<dbReference type="SUPFAM" id="SSF57424">
    <property type="entry name" value="LDL receptor-like module"/>
    <property type="match status" value="1"/>
</dbReference>
<dbReference type="InterPro" id="IPR055285">
    <property type="entry name" value="ANKRD13_C"/>
</dbReference>
<dbReference type="InterPro" id="IPR002172">
    <property type="entry name" value="LDrepeatLR_classA_rpt"/>
</dbReference>
<feature type="region of interest" description="Disordered" evidence="7">
    <location>
        <begin position="1"/>
        <end position="48"/>
    </location>
</feature>
<dbReference type="InterPro" id="IPR032675">
    <property type="entry name" value="LRR_dom_sf"/>
</dbReference>
<dbReference type="GO" id="GO:0012505">
    <property type="term" value="C:endomembrane system"/>
    <property type="evidence" value="ECO:0007669"/>
    <property type="project" value="UniProtKB-SubCell"/>
</dbReference>
<evidence type="ECO:0000259" key="8">
    <source>
        <dbReference type="Pfam" id="PF11904"/>
    </source>
</evidence>
<keyword evidence="5" id="KW-0040">ANK repeat</keyword>
<dbReference type="Pfam" id="PF13855">
    <property type="entry name" value="LRR_8"/>
    <property type="match status" value="1"/>
</dbReference>
<dbReference type="Pfam" id="PF00023">
    <property type="entry name" value="Ank"/>
    <property type="match status" value="1"/>
</dbReference>
<dbReference type="PROSITE" id="PS01209">
    <property type="entry name" value="LDLRA_1"/>
    <property type="match status" value="1"/>
</dbReference>
<dbReference type="SMART" id="SM00192">
    <property type="entry name" value="LDLa"/>
    <property type="match status" value="1"/>
</dbReference>
<dbReference type="GO" id="GO:0005737">
    <property type="term" value="C:cytoplasm"/>
    <property type="evidence" value="ECO:0007669"/>
    <property type="project" value="TreeGrafter"/>
</dbReference>
<organism evidence="9 10">
    <name type="scientific">Penaeus vannamei</name>
    <name type="common">Whiteleg shrimp</name>
    <name type="synonym">Litopenaeus vannamei</name>
    <dbReference type="NCBI Taxonomy" id="6689"/>
    <lineage>
        <taxon>Eukaryota</taxon>
        <taxon>Metazoa</taxon>
        <taxon>Ecdysozoa</taxon>
        <taxon>Arthropoda</taxon>
        <taxon>Crustacea</taxon>
        <taxon>Multicrustacea</taxon>
        <taxon>Malacostraca</taxon>
        <taxon>Eumalacostraca</taxon>
        <taxon>Eucarida</taxon>
        <taxon>Decapoda</taxon>
        <taxon>Dendrobranchiata</taxon>
        <taxon>Penaeoidea</taxon>
        <taxon>Penaeidae</taxon>
        <taxon>Penaeus</taxon>
    </lineage>
</organism>
<dbReference type="Proteomes" id="UP000283509">
    <property type="component" value="Unassembled WGS sequence"/>
</dbReference>
<dbReference type="PROSITE" id="PS50068">
    <property type="entry name" value="LDLRA_2"/>
    <property type="match status" value="1"/>
</dbReference>
<feature type="repeat" description="ANK" evidence="5">
    <location>
        <begin position="85"/>
        <end position="117"/>
    </location>
</feature>
<sequence length="377" mass="42278">MEEGGPAEGKDGSQNEDSGPESAEGTVENAQATACSANVQNSIDTKGREGREGYPLHWLVWHNDYRNLETELASGKHDKELKDFRGRTPLMLAVTLGHLEATRTLLKYNCNGNVVLEGRDVERYSSRVAGIPTLLEKLKEAPDFYVEMKWEFTSWVPLVSRMCPSDTYKVYKSGSSVRIDTTLLGFDQTSWQRGNRSYIFNGQGSCELGWFHCGENGTVCVEQRFFCDKRDDCPAGDDEVGCVDEEGDSRLTKKILDRPVYLWEHRHNCSLPRYPTECTCRKLTRIHCVNKELTSVPQNIADAVTALIFTNNSIDLLHGSFSIYPDVRLLSLANNSLSELRPGALQGLASLSNLDVSRNQLRHFDDILAHLPTLLNL</sequence>
<feature type="domain" description="Ankyrin repeat" evidence="8">
    <location>
        <begin position="178"/>
        <end position="222"/>
    </location>
</feature>
<comment type="caution">
    <text evidence="6">Lacks conserved residue(s) required for the propagation of feature annotation.</text>
</comment>
<dbReference type="SUPFAM" id="SSF48403">
    <property type="entry name" value="Ankyrin repeat"/>
    <property type="match status" value="1"/>
</dbReference>
<evidence type="ECO:0000256" key="1">
    <source>
        <dbReference type="ARBA" id="ARBA00004308"/>
    </source>
</evidence>
<dbReference type="InterPro" id="IPR021832">
    <property type="entry name" value="ANKRD13"/>
</dbReference>
<dbReference type="Gene3D" id="4.10.400.10">
    <property type="entry name" value="Low-density Lipoprotein Receptor"/>
    <property type="match status" value="1"/>
</dbReference>
<feature type="compositionally biased region" description="Polar residues" evidence="7">
    <location>
        <begin position="28"/>
        <end position="44"/>
    </location>
</feature>
<dbReference type="InterPro" id="IPR036055">
    <property type="entry name" value="LDL_receptor-like_sf"/>
</dbReference>
<evidence type="ECO:0000256" key="5">
    <source>
        <dbReference type="PROSITE-ProRule" id="PRU00023"/>
    </source>
</evidence>
<gene>
    <name evidence="9" type="ORF">C7M84_002512</name>
</gene>
<proteinExistence type="predicted"/>
<accession>A0A3R7P8W5</accession>
<dbReference type="Gene3D" id="1.25.40.20">
    <property type="entry name" value="Ankyrin repeat-containing domain"/>
    <property type="match status" value="1"/>
</dbReference>
<evidence type="ECO:0000256" key="7">
    <source>
        <dbReference type="SAM" id="MobiDB-lite"/>
    </source>
</evidence>
<dbReference type="EMBL" id="QCYY01001336">
    <property type="protein sequence ID" value="ROT78774.1"/>
    <property type="molecule type" value="Genomic_DNA"/>
</dbReference>
<dbReference type="PROSITE" id="PS50088">
    <property type="entry name" value="ANK_REPEAT"/>
    <property type="match status" value="1"/>
</dbReference>
<evidence type="ECO:0000256" key="4">
    <source>
        <dbReference type="ARBA" id="ARBA00023157"/>
    </source>
</evidence>
<dbReference type="InterPro" id="IPR023415">
    <property type="entry name" value="LDLR_class-A_CS"/>
</dbReference>
<dbReference type="SUPFAM" id="SSF52058">
    <property type="entry name" value="L domain-like"/>
    <property type="match status" value="1"/>
</dbReference>
<dbReference type="InterPro" id="IPR002110">
    <property type="entry name" value="Ankyrin_rpt"/>
</dbReference>
<dbReference type="CDD" id="cd00112">
    <property type="entry name" value="LDLa"/>
    <property type="match status" value="1"/>
</dbReference>
<dbReference type="PANTHER" id="PTHR12447">
    <property type="entry name" value="ANKYRIN REPEAT DOMAIN-CONTAINING PROTEIN 13"/>
    <property type="match status" value="1"/>
</dbReference>
<dbReference type="AlphaFoldDB" id="A0A3R7P8W5"/>
<evidence type="ECO:0000313" key="10">
    <source>
        <dbReference type="Proteomes" id="UP000283509"/>
    </source>
</evidence>
<reference evidence="9 10" key="1">
    <citation type="submission" date="2018-04" db="EMBL/GenBank/DDBJ databases">
        <authorList>
            <person name="Zhang X."/>
            <person name="Yuan J."/>
            <person name="Li F."/>
            <person name="Xiang J."/>
        </authorList>
    </citation>
    <scope>NUCLEOTIDE SEQUENCE [LARGE SCALE GENOMIC DNA]</scope>
    <source>
        <tissue evidence="9">Muscle</tissue>
    </source>
</reference>
<dbReference type="PANTHER" id="PTHR12447:SF31">
    <property type="entry name" value="LD31969P"/>
    <property type="match status" value="1"/>
</dbReference>
<keyword evidence="4 6" id="KW-1015">Disulfide bond</keyword>
<dbReference type="InterPro" id="IPR001611">
    <property type="entry name" value="Leu-rich_rpt"/>
</dbReference>
<dbReference type="STRING" id="6689.A0A3R7P8W5"/>
<dbReference type="Pfam" id="PF11904">
    <property type="entry name" value="ANKRD13_C"/>
    <property type="match status" value="1"/>
</dbReference>
<dbReference type="OrthoDB" id="1585644at2759"/>
<keyword evidence="10" id="KW-1185">Reference proteome</keyword>
<evidence type="ECO:0000256" key="6">
    <source>
        <dbReference type="PROSITE-ProRule" id="PRU00124"/>
    </source>
</evidence>
<keyword evidence="2" id="KW-0677">Repeat</keyword>
<name>A0A3R7P8W5_PENVA</name>
<feature type="disulfide bond" evidence="6">
    <location>
        <begin position="227"/>
        <end position="242"/>
    </location>
</feature>
<evidence type="ECO:0000256" key="2">
    <source>
        <dbReference type="ARBA" id="ARBA00022737"/>
    </source>
</evidence>
<dbReference type="Gene3D" id="3.80.10.10">
    <property type="entry name" value="Ribonuclease Inhibitor"/>
    <property type="match status" value="1"/>
</dbReference>
<keyword evidence="3" id="KW-0472">Membrane</keyword>
<dbReference type="InterPro" id="IPR036770">
    <property type="entry name" value="Ankyrin_rpt-contain_sf"/>
</dbReference>
<evidence type="ECO:0000313" key="9">
    <source>
        <dbReference type="EMBL" id="ROT78774.1"/>
    </source>
</evidence>
<protein>
    <submittedName>
        <fullName evidence="9">Ankyrin repeat domain-containing protein 13B</fullName>
    </submittedName>
</protein>
<dbReference type="PROSITE" id="PS50297">
    <property type="entry name" value="ANK_REP_REGION"/>
    <property type="match status" value="1"/>
</dbReference>
<reference evidence="9 10" key="2">
    <citation type="submission" date="2019-01" db="EMBL/GenBank/DDBJ databases">
        <title>The decoding of complex shrimp genome reveals the adaptation for benthos swimmer, frequently molting mechanism and breeding impact on genome.</title>
        <authorList>
            <person name="Sun Y."/>
            <person name="Gao Y."/>
            <person name="Yu Y."/>
        </authorList>
    </citation>
    <scope>NUCLEOTIDE SEQUENCE [LARGE SCALE GENOMIC DNA]</scope>
    <source>
        <tissue evidence="9">Muscle</tissue>
    </source>
</reference>
<comment type="subcellular location">
    <subcellularLocation>
        <location evidence="1">Endomembrane system</location>
    </subcellularLocation>
</comment>
<comment type="caution">
    <text evidence="9">The sequence shown here is derived from an EMBL/GenBank/DDBJ whole genome shotgun (WGS) entry which is preliminary data.</text>
</comment>
<evidence type="ECO:0000256" key="3">
    <source>
        <dbReference type="ARBA" id="ARBA00023136"/>
    </source>
</evidence>